<dbReference type="PANTHER" id="PTHR47843">
    <property type="entry name" value="BTB DOMAIN-CONTAINING PROTEIN-RELATED"/>
    <property type="match status" value="1"/>
</dbReference>
<feature type="domain" description="BTB" evidence="2">
    <location>
        <begin position="64"/>
        <end position="133"/>
    </location>
</feature>
<evidence type="ECO:0000256" key="1">
    <source>
        <dbReference type="SAM" id="MobiDB-lite"/>
    </source>
</evidence>
<dbReference type="SMART" id="SM00225">
    <property type="entry name" value="BTB"/>
    <property type="match status" value="1"/>
</dbReference>
<dbReference type="EMBL" id="JAAQHG020000006">
    <property type="protein sequence ID" value="KAL1588882.1"/>
    <property type="molecule type" value="Genomic_DNA"/>
</dbReference>
<dbReference type="Gene3D" id="3.30.710.10">
    <property type="entry name" value="Potassium Channel Kv1.1, Chain A"/>
    <property type="match status" value="1"/>
</dbReference>
<accession>A0AB34KVC4</accession>
<dbReference type="RefSeq" id="XP_069231987.1">
    <property type="nucleotide sequence ID" value="XM_069371073.1"/>
</dbReference>
<dbReference type="Pfam" id="PF00651">
    <property type="entry name" value="BTB"/>
    <property type="match status" value="1"/>
</dbReference>
<dbReference type="PROSITE" id="PS50097">
    <property type="entry name" value="BTB"/>
    <property type="match status" value="1"/>
</dbReference>
<dbReference type="GeneID" id="96003911"/>
<dbReference type="Proteomes" id="UP000803884">
    <property type="component" value="Unassembled WGS sequence"/>
</dbReference>
<dbReference type="SUPFAM" id="SSF54695">
    <property type="entry name" value="POZ domain"/>
    <property type="match status" value="1"/>
</dbReference>
<dbReference type="InterPro" id="IPR000210">
    <property type="entry name" value="BTB/POZ_dom"/>
</dbReference>
<evidence type="ECO:0000259" key="2">
    <source>
        <dbReference type="PROSITE" id="PS50097"/>
    </source>
</evidence>
<evidence type="ECO:0000313" key="3">
    <source>
        <dbReference type="EMBL" id="KAL1588882.1"/>
    </source>
</evidence>
<name>A0AB34KVC4_9PEZI</name>
<feature type="region of interest" description="Disordered" evidence="1">
    <location>
        <begin position="169"/>
        <end position="200"/>
    </location>
</feature>
<gene>
    <name evidence="3" type="ORF">WHR41_02467</name>
</gene>
<dbReference type="AlphaFoldDB" id="A0AB34KVC4"/>
<reference evidence="3 4" key="1">
    <citation type="journal article" date="2020" name="Microbiol. Resour. Announc.">
        <title>Draft Genome Sequence of a Cladosporium Species Isolated from the Mesophotic Ascidian Didemnum maculosum.</title>
        <authorList>
            <person name="Gioti A."/>
            <person name="Siaperas R."/>
            <person name="Nikolaivits E."/>
            <person name="Le Goff G."/>
            <person name="Ouazzani J."/>
            <person name="Kotoulas G."/>
            <person name="Topakas E."/>
        </authorList>
    </citation>
    <scope>NUCLEOTIDE SEQUENCE [LARGE SCALE GENOMIC DNA]</scope>
    <source>
        <strain evidence="3 4">TM138-S3</strain>
    </source>
</reference>
<dbReference type="InterPro" id="IPR011333">
    <property type="entry name" value="SKP1/BTB/POZ_sf"/>
</dbReference>
<comment type="caution">
    <text evidence="3">The sequence shown here is derived from an EMBL/GenBank/DDBJ whole genome shotgun (WGS) entry which is preliminary data.</text>
</comment>
<organism evidence="3 4">
    <name type="scientific">Cladosporium halotolerans</name>
    <dbReference type="NCBI Taxonomy" id="1052096"/>
    <lineage>
        <taxon>Eukaryota</taxon>
        <taxon>Fungi</taxon>
        <taxon>Dikarya</taxon>
        <taxon>Ascomycota</taxon>
        <taxon>Pezizomycotina</taxon>
        <taxon>Dothideomycetes</taxon>
        <taxon>Dothideomycetidae</taxon>
        <taxon>Cladosporiales</taxon>
        <taxon>Cladosporiaceae</taxon>
        <taxon>Cladosporium</taxon>
    </lineage>
</organism>
<dbReference type="PANTHER" id="PTHR47843:SF2">
    <property type="entry name" value="BTB DOMAIN-CONTAINING PROTEIN"/>
    <property type="match status" value="1"/>
</dbReference>
<protein>
    <recommendedName>
        <fullName evidence="2">BTB domain-containing protein</fullName>
    </recommendedName>
</protein>
<proteinExistence type="predicted"/>
<keyword evidence="4" id="KW-1185">Reference proteome</keyword>
<evidence type="ECO:0000313" key="4">
    <source>
        <dbReference type="Proteomes" id="UP000803884"/>
    </source>
</evidence>
<feature type="compositionally biased region" description="Polar residues" evidence="1">
    <location>
        <begin position="187"/>
        <end position="197"/>
    </location>
</feature>
<dbReference type="CDD" id="cd18186">
    <property type="entry name" value="BTB_POZ_ZBTB_KLHL-like"/>
    <property type="match status" value="1"/>
</dbReference>
<sequence length="325" mass="36469">MFSTIFSTKAGGITTPTTADASTEILESPTATSPTLSVLSPTPQKSAKRAFDEISEDTRSRFYRTIKIIVGTEEDGLDTFETHRGHLCSKSRFFRAELKKDPKLQSFTFPHEDPKIFERIQEWLYTGDILFETEKSPNSADESVSSQPFQKNTNEEISYEVETQDGTFTYYDGTLPDNDDDDDARSETFNPQPSRSPHTPLDALTLTKIYTFAEHLQIPALCNAVIDLLGQRLGYDMTTPGEALVYAFERCRGAESPLRRLLMDFTAKAAPFEDFAELSSADELPKELIFELLAALAAVRGVPMLDGEGWREHFEEGKGGIYRVR</sequence>